<evidence type="ECO:0000256" key="4">
    <source>
        <dbReference type="ARBA" id="ARBA00022989"/>
    </source>
</evidence>
<name>A0A2V4APJ4_9PSEU</name>
<dbReference type="RefSeq" id="WP_112283125.1">
    <property type="nucleotide sequence ID" value="NZ_MASW01000005.1"/>
</dbReference>
<accession>A0A2V4APJ4</accession>
<feature type="domain" description="Integral membrane bound transporter" evidence="7">
    <location>
        <begin position="378"/>
        <end position="502"/>
    </location>
</feature>
<keyword evidence="5" id="KW-0472">Membrane</keyword>
<dbReference type="AlphaFoldDB" id="A0A2V4APJ4"/>
<evidence type="ECO:0000313" key="9">
    <source>
        <dbReference type="Proteomes" id="UP000249915"/>
    </source>
</evidence>
<sequence length="716" mass="76476">MIAAPLDRLRASDPGLVRSRLATMAVLGIAVAAAVLVPLGLPLPVVLVAAIAAMMSAFTVNDPEPRGQAVTLALGFVVGACALTAASYGQAVPPVDGVVFVLLIFVAVYAQRFGPRGIALGSLSFFLFFFAMFLQTRVEQVPVLLGALATGLAANALVRFALLPRRAERELLSVRRAFRARLGAVASAAASHLAAEGSARSATQLRRANARLHEAVLLIEDVAGDVLDARAAAMLRRRAIEVELAAQWMTISTRRTCARELSPRVRDELVTRLRRFRSLIERDPRELPVISDTEEFSRLLVSGSRLAERAEPGDDLRGAIAELALADVNAQRIAERDYSAETEHAEQPPEEPERTRVFAYDNRTRSAIQAVVGGGLAVAGGELVAPQRWYWAVLTVFVVFLGTSSAGATLIKGARRLTGTIVGIFGGALCALLVAGNTPVTIVLVLACVFGTAFFARASQTAMAFFITTMLGLLYSLLGTFSLEVLGVRLAETAVGAAAGILAAVVIVPVRTRTVLLDDVAAALEEVRHFTTQAEALLSGRENVNVIECSREVDRAVERLRATVEPLTHPINLRGARRDYGWYVLNTLEAIAFRVRHIAARAQPGLLALDDRLGVLSGRITGNVDVLLRVIRSPGHHVLAEAGEDARGDIADTADTGEARAVLSSLAKLDEAVLALGRAFDIGAQSVQVRRRTRPDARPADSIPGTSTEPISRRTL</sequence>
<protein>
    <recommendedName>
        <fullName evidence="7">Integral membrane bound transporter domain-containing protein</fullName>
    </recommendedName>
</protein>
<dbReference type="PANTHER" id="PTHR30509">
    <property type="entry name" value="P-HYDROXYBENZOIC ACID EFFLUX PUMP SUBUNIT-RELATED"/>
    <property type="match status" value="1"/>
</dbReference>
<gene>
    <name evidence="8" type="ORF">BAY60_22010</name>
</gene>
<keyword evidence="4" id="KW-1133">Transmembrane helix</keyword>
<comment type="caution">
    <text evidence="8">The sequence shown here is derived from an EMBL/GenBank/DDBJ whole genome shotgun (WGS) entry which is preliminary data.</text>
</comment>
<keyword evidence="9" id="KW-1185">Reference proteome</keyword>
<dbReference type="PANTHER" id="PTHR30509:SF9">
    <property type="entry name" value="MULTIDRUG RESISTANCE PROTEIN MDTO"/>
    <property type="match status" value="1"/>
</dbReference>
<proteinExistence type="inferred from homology"/>
<comment type="similarity">
    <text evidence="6">Belongs to the YccS/YhfK family.</text>
</comment>
<dbReference type="Proteomes" id="UP000249915">
    <property type="component" value="Unassembled WGS sequence"/>
</dbReference>
<evidence type="ECO:0000313" key="8">
    <source>
        <dbReference type="EMBL" id="PXY22522.1"/>
    </source>
</evidence>
<comment type="subcellular location">
    <subcellularLocation>
        <location evidence="1">Cell membrane</location>
        <topology evidence="1">Multi-pass membrane protein</topology>
    </subcellularLocation>
</comment>
<dbReference type="GO" id="GO:0005886">
    <property type="term" value="C:plasma membrane"/>
    <property type="evidence" value="ECO:0007669"/>
    <property type="project" value="UniProtKB-SubCell"/>
</dbReference>
<evidence type="ECO:0000256" key="5">
    <source>
        <dbReference type="ARBA" id="ARBA00023136"/>
    </source>
</evidence>
<dbReference type="OrthoDB" id="7431670at2"/>
<evidence type="ECO:0000256" key="1">
    <source>
        <dbReference type="ARBA" id="ARBA00004651"/>
    </source>
</evidence>
<dbReference type="EMBL" id="MASW01000005">
    <property type="protein sequence ID" value="PXY22522.1"/>
    <property type="molecule type" value="Genomic_DNA"/>
</dbReference>
<evidence type="ECO:0000256" key="2">
    <source>
        <dbReference type="ARBA" id="ARBA00022475"/>
    </source>
</evidence>
<dbReference type="InterPro" id="IPR049453">
    <property type="entry name" value="Memb_transporter_dom"/>
</dbReference>
<evidence type="ECO:0000256" key="3">
    <source>
        <dbReference type="ARBA" id="ARBA00022692"/>
    </source>
</evidence>
<organism evidence="8 9">
    <name type="scientific">Prauserella muralis</name>
    <dbReference type="NCBI Taxonomy" id="588067"/>
    <lineage>
        <taxon>Bacteria</taxon>
        <taxon>Bacillati</taxon>
        <taxon>Actinomycetota</taxon>
        <taxon>Actinomycetes</taxon>
        <taxon>Pseudonocardiales</taxon>
        <taxon>Pseudonocardiaceae</taxon>
        <taxon>Prauserella</taxon>
    </lineage>
</organism>
<keyword evidence="2" id="KW-1003">Cell membrane</keyword>
<reference evidence="8 9" key="1">
    <citation type="submission" date="2016-07" db="EMBL/GenBank/DDBJ databases">
        <title>Draft genome sequence of Prauserella muralis DSM 45305, isolated from a mould-covered wall in an indoor environment.</title>
        <authorList>
            <person name="Ruckert C."/>
            <person name="Albersmeier A."/>
            <person name="Jiang C.-L."/>
            <person name="Jiang Y."/>
            <person name="Kalinowski J."/>
            <person name="Schneider O."/>
            <person name="Winkler A."/>
            <person name="Zotchev S.B."/>
        </authorList>
    </citation>
    <scope>NUCLEOTIDE SEQUENCE [LARGE SCALE GENOMIC DNA]</scope>
    <source>
        <strain evidence="8 9">DSM 45305</strain>
    </source>
</reference>
<evidence type="ECO:0000256" key="6">
    <source>
        <dbReference type="ARBA" id="ARBA00043993"/>
    </source>
</evidence>
<keyword evidence="3" id="KW-0812">Transmembrane</keyword>
<dbReference type="Pfam" id="PF13515">
    <property type="entry name" value="FUSC_2"/>
    <property type="match status" value="1"/>
</dbReference>
<evidence type="ECO:0000259" key="7">
    <source>
        <dbReference type="Pfam" id="PF13515"/>
    </source>
</evidence>